<organism evidence="1 2">
    <name type="scientific">Glaesserella parasuis</name>
    <name type="common">Haemophilus parasuis</name>
    <dbReference type="NCBI Taxonomy" id="738"/>
    <lineage>
        <taxon>Bacteria</taxon>
        <taxon>Pseudomonadati</taxon>
        <taxon>Pseudomonadota</taxon>
        <taxon>Gammaproteobacteria</taxon>
        <taxon>Pasteurellales</taxon>
        <taxon>Pasteurellaceae</taxon>
        <taxon>Glaesserella</taxon>
    </lineage>
</organism>
<dbReference type="EMBL" id="CP121769">
    <property type="protein sequence ID" value="WGE09805.1"/>
    <property type="molecule type" value="Genomic_DNA"/>
</dbReference>
<name>A0AAJ6DAE8_GLAPU</name>
<gene>
    <name evidence="1" type="ORF">QBL01_11435</name>
</gene>
<protein>
    <submittedName>
        <fullName evidence="1">Uncharacterized protein</fullName>
    </submittedName>
</protein>
<dbReference type="Proteomes" id="UP001222296">
    <property type="component" value="Chromosome"/>
</dbReference>
<sequence>MTQNVNLLCYEIATRIEADNPQDLIPHLSPKVDYRCEQDAPNLLFAYRRLIYREGTQDEAEMRRKERRYIERIIAKHNLIAKVFNIEVMLEHRFDLPAKYILQYNPVCLGAYFSEDDNEWEEFDENCN</sequence>
<proteinExistence type="predicted"/>
<evidence type="ECO:0000313" key="1">
    <source>
        <dbReference type="EMBL" id="WGE09805.1"/>
    </source>
</evidence>
<dbReference type="RefSeq" id="WP_075604887.1">
    <property type="nucleotide sequence ID" value="NZ_CP121769.1"/>
</dbReference>
<dbReference type="AlphaFoldDB" id="A0AAJ6DAE8"/>
<evidence type="ECO:0000313" key="2">
    <source>
        <dbReference type="Proteomes" id="UP001222296"/>
    </source>
</evidence>
<reference evidence="1" key="1">
    <citation type="submission" date="2023-04" db="EMBL/GenBank/DDBJ databases">
        <title>Molecular characterization of the Integrative and Conjugative elements harboring multidrug-resistance gene from Glaesserella (Haemophilus) parasuis.</title>
        <authorList>
            <person name="Che Y."/>
            <person name="Zhou L."/>
        </authorList>
    </citation>
    <scope>NUCLEOTIDE SEQUENCE</scope>
    <source>
        <strain evidence="1">Z44</strain>
    </source>
</reference>
<accession>A0AAJ6DAE8</accession>